<evidence type="ECO:0000313" key="1">
    <source>
        <dbReference type="EMBL" id="KGR83643.1"/>
    </source>
</evidence>
<keyword evidence="2" id="KW-1185">Reference proteome</keyword>
<name>A0ABR4XX52_9BACI</name>
<protein>
    <submittedName>
        <fullName evidence="1">Uncharacterized protein</fullName>
    </submittedName>
</protein>
<sequence length="184" mass="22344">MTEHNFIPYLTRLQYKNLNKINKETNMYNIQNMIWDAKIYADNTKFIQDIFIAKTYKIQRLTLTNYKHYFILEQKPDEYKPLLFWVNTLNISNPEPQNIQKIMTYRMVPNDIHLVSLNNERYITIHVGNMLFDYAKIKSLPMNKRTEEELFLDFEKYLNGDASQLEFKYSIFNKTCIIYRVIRI</sequence>
<gene>
    <name evidence="1" type="ORF">CD31_15630</name>
</gene>
<organism evidence="1 2">
    <name type="scientific">Lysinibacillus boronitolerans JCM 21713 = 10a = NBRC 103108</name>
    <dbReference type="NCBI Taxonomy" id="1294264"/>
    <lineage>
        <taxon>Bacteria</taxon>
        <taxon>Bacillati</taxon>
        <taxon>Bacillota</taxon>
        <taxon>Bacilli</taxon>
        <taxon>Bacillales</taxon>
        <taxon>Bacillaceae</taxon>
        <taxon>Lysinibacillus</taxon>
    </lineage>
</organism>
<proteinExistence type="predicted"/>
<accession>A0ABR4XX52</accession>
<dbReference type="RefSeq" id="WP_036078726.1">
    <property type="nucleotide sequence ID" value="NZ_AVCW01000005.1"/>
</dbReference>
<reference evidence="1 2" key="1">
    <citation type="submission" date="2014-02" db="EMBL/GenBank/DDBJ databases">
        <title>Draft genome sequence of Lysinibacillus boronitolerans NBRC 103108.</title>
        <authorList>
            <person name="Zhang F."/>
            <person name="Wang G."/>
            <person name="Zhang L."/>
        </authorList>
    </citation>
    <scope>NUCLEOTIDE SEQUENCE [LARGE SCALE GENOMIC DNA]</scope>
    <source>
        <strain evidence="1 2">NBRC 103108</strain>
    </source>
</reference>
<dbReference type="EMBL" id="JPVR01000077">
    <property type="protein sequence ID" value="KGR83643.1"/>
    <property type="molecule type" value="Genomic_DNA"/>
</dbReference>
<comment type="caution">
    <text evidence="1">The sequence shown here is derived from an EMBL/GenBank/DDBJ whole genome shotgun (WGS) entry which is preliminary data.</text>
</comment>
<dbReference type="Proteomes" id="UP000030487">
    <property type="component" value="Unassembled WGS sequence"/>
</dbReference>
<evidence type="ECO:0000313" key="2">
    <source>
        <dbReference type="Proteomes" id="UP000030487"/>
    </source>
</evidence>